<dbReference type="AlphaFoldDB" id="A0A1X2I9G4"/>
<dbReference type="Pfam" id="PF02330">
    <property type="entry name" value="MAM33"/>
    <property type="match status" value="1"/>
</dbReference>
<dbReference type="GO" id="GO:0042256">
    <property type="term" value="P:cytosolic ribosome assembly"/>
    <property type="evidence" value="ECO:0007669"/>
    <property type="project" value="TreeGrafter"/>
</dbReference>
<dbReference type="PANTHER" id="PTHR10826:SF1">
    <property type="entry name" value="COMPLEMENT COMPONENT 1 Q SUBCOMPONENT-BINDING PROTEIN, MITOCHONDRIAL"/>
    <property type="match status" value="1"/>
</dbReference>
<dbReference type="Proteomes" id="UP000193560">
    <property type="component" value="Unassembled WGS sequence"/>
</dbReference>
<dbReference type="PANTHER" id="PTHR10826">
    <property type="entry name" value="COMPLEMENT COMPONENT 1"/>
    <property type="match status" value="1"/>
</dbReference>
<reference evidence="1 2" key="1">
    <citation type="submission" date="2016-07" db="EMBL/GenBank/DDBJ databases">
        <title>Pervasive Adenine N6-methylation of Active Genes in Fungi.</title>
        <authorList>
            <consortium name="DOE Joint Genome Institute"/>
            <person name="Mondo S.J."/>
            <person name="Dannebaum R.O."/>
            <person name="Kuo R.C."/>
            <person name="Labutti K."/>
            <person name="Haridas S."/>
            <person name="Kuo A."/>
            <person name="Salamov A."/>
            <person name="Ahrendt S.R."/>
            <person name="Lipzen A."/>
            <person name="Sullivan W."/>
            <person name="Andreopoulos W.B."/>
            <person name="Clum A."/>
            <person name="Lindquist E."/>
            <person name="Daum C."/>
            <person name="Ramamoorthy G.K."/>
            <person name="Gryganskyi A."/>
            <person name="Culley D."/>
            <person name="Magnuson J.K."/>
            <person name="James T.Y."/>
            <person name="O'Malley M.A."/>
            <person name="Stajich J.E."/>
            <person name="Spatafora J.W."/>
            <person name="Visel A."/>
            <person name="Grigoriev I.V."/>
        </authorList>
    </citation>
    <scope>NUCLEOTIDE SEQUENCE [LARGE SCALE GENOMIC DNA]</scope>
    <source>
        <strain evidence="1 2">NRRL 1336</strain>
    </source>
</reference>
<dbReference type="OrthoDB" id="278212at2759"/>
<evidence type="ECO:0000313" key="1">
    <source>
        <dbReference type="EMBL" id="ORZ12230.1"/>
    </source>
</evidence>
<dbReference type="InterPro" id="IPR036561">
    <property type="entry name" value="MAM33_sf"/>
</dbReference>
<gene>
    <name evidence="1" type="ORF">BCR42DRAFT_420259</name>
</gene>
<sequence>MASQLLRQSLRTVTRTSFTKPMMARTTSIATRPQLITKSFVCRPFSVALPRMSAGESDADLVHKLEEELSYEKENEEPTQPAFIKEFLEANSFKLEDKAGHDEVTLTRTFGNETISVLFSISDINNGETDGFLPDEDEVTEEDEVSFPVRASVTIEKNGKGAVTIDTVAQDGEMAVESVMYYKDGKLASDASAESDWQRRGLYIGPQFGELDEGLQSLFEKYLEERGVNAGLAAFLPDYVEYKEQKEYTQWLDNVKGFVSA</sequence>
<dbReference type="InterPro" id="IPR003428">
    <property type="entry name" value="MAM33"/>
</dbReference>
<keyword evidence="2" id="KW-1185">Reference proteome</keyword>
<dbReference type="GO" id="GO:0005759">
    <property type="term" value="C:mitochondrial matrix"/>
    <property type="evidence" value="ECO:0007669"/>
    <property type="project" value="InterPro"/>
</dbReference>
<dbReference type="SUPFAM" id="SSF54529">
    <property type="entry name" value="Mitochondrial glycoprotein MAM33-like"/>
    <property type="match status" value="1"/>
</dbReference>
<evidence type="ECO:0000313" key="2">
    <source>
        <dbReference type="Proteomes" id="UP000193560"/>
    </source>
</evidence>
<proteinExistence type="predicted"/>
<name>A0A1X2I9G4_9FUNG</name>
<dbReference type="EMBL" id="MCGE01000019">
    <property type="protein sequence ID" value="ORZ12230.1"/>
    <property type="molecule type" value="Genomic_DNA"/>
</dbReference>
<organism evidence="1 2">
    <name type="scientific">Absidia repens</name>
    <dbReference type="NCBI Taxonomy" id="90262"/>
    <lineage>
        <taxon>Eukaryota</taxon>
        <taxon>Fungi</taxon>
        <taxon>Fungi incertae sedis</taxon>
        <taxon>Mucoromycota</taxon>
        <taxon>Mucoromycotina</taxon>
        <taxon>Mucoromycetes</taxon>
        <taxon>Mucorales</taxon>
        <taxon>Cunninghamellaceae</taxon>
        <taxon>Absidia</taxon>
    </lineage>
</organism>
<comment type="caution">
    <text evidence="1">The sequence shown here is derived from an EMBL/GenBank/DDBJ whole genome shotgun (WGS) entry which is preliminary data.</text>
</comment>
<protein>
    <submittedName>
        <fullName evidence="1">Mitochondrial glyco protein</fullName>
    </submittedName>
</protein>
<accession>A0A1X2I9G4</accession>
<dbReference type="STRING" id="90262.A0A1X2I9G4"/>
<dbReference type="Gene3D" id="3.10.280.10">
    <property type="entry name" value="Mitochondrial glycoprotein"/>
    <property type="match status" value="1"/>
</dbReference>